<dbReference type="SUPFAM" id="SSF48371">
    <property type="entry name" value="ARM repeat"/>
    <property type="match status" value="1"/>
</dbReference>
<feature type="compositionally biased region" description="Polar residues" evidence="1">
    <location>
        <begin position="170"/>
        <end position="183"/>
    </location>
</feature>
<dbReference type="OrthoDB" id="7862313at2759"/>
<evidence type="ECO:0000313" key="2">
    <source>
        <dbReference type="EMBL" id="CAG9833233.1"/>
    </source>
</evidence>
<dbReference type="InterPro" id="IPR016024">
    <property type="entry name" value="ARM-type_fold"/>
</dbReference>
<accession>A0A9N9XC24</accession>
<feature type="region of interest" description="Disordered" evidence="1">
    <location>
        <begin position="238"/>
        <end position="262"/>
    </location>
</feature>
<dbReference type="InterPro" id="IPR011989">
    <property type="entry name" value="ARM-like"/>
</dbReference>
<dbReference type="EMBL" id="OU898279">
    <property type="protein sequence ID" value="CAG9833233.1"/>
    <property type="molecule type" value="Genomic_DNA"/>
</dbReference>
<protein>
    <submittedName>
        <fullName evidence="2">Uncharacterized protein</fullName>
    </submittedName>
</protein>
<proteinExistence type="predicted"/>
<gene>
    <name evidence="2" type="ORF">DIABBA_LOCUS6646</name>
</gene>
<evidence type="ECO:0000313" key="3">
    <source>
        <dbReference type="Proteomes" id="UP001153709"/>
    </source>
</evidence>
<feature type="compositionally biased region" description="Low complexity" evidence="1">
    <location>
        <begin position="238"/>
        <end position="249"/>
    </location>
</feature>
<feature type="region of interest" description="Disordered" evidence="1">
    <location>
        <begin position="1"/>
        <end position="21"/>
    </location>
</feature>
<dbReference type="AlphaFoldDB" id="A0A9N9XC24"/>
<name>A0A9N9XC24_DIABA</name>
<keyword evidence="3" id="KW-1185">Reference proteome</keyword>
<dbReference type="Gene3D" id="1.25.10.10">
    <property type="entry name" value="Leucine-rich Repeat Variant"/>
    <property type="match status" value="1"/>
</dbReference>
<sequence length="262" mass="29414">MCQDTDLAGQTENNDDDVEAEQDELLLESAGDVIPKFSAAVRPDDLMSYFPNILQLMSARTKKQHSISQRSFAFGTLAECMKSLGIYVEKFVPTLLNLWFTGARDSADEVRNNAIFGLGEMILHGKDKILSLPTSSNNVPNFTLNKQVRKINHTTTTNKCRATSPILPHTSVSTSNKRPTPKSNPIIPNPYRDEFIDYKKKLILPVTSHINQLMYTNNQSKPICNLENELRKLISNNLEETGNNTETDNLATSDNESIHSHY</sequence>
<organism evidence="2 3">
    <name type="scientific">Diabrotica balteata</name>
    <name type="common">Banded cucumber beetle</name>
    <dbReference type="NCBI Taxonomy" id="107213"/>
    <lineage>
        <taxon>Eukaryota</taxon>
        <taxon>Metazoa</taxon>
        <taxon>Ecdysozoa</taxon>
        <taxon>Arthropoda</taxon>
        <taxon>Hexapoda</taxon>
        <taxon>Insecta</taxon>
        <taxon>Pterygota</taxon>
        <taxon>Neoptera</taxon>
        <taxon>Endopterygota</taxon>
        <taxon>Coleoptera</taxon>
        <taxon>Polyphaga</taxon>
        <taxon>Cucujiformia</taxon>
        <taxon>Chrysomeloidea</taxon>
        <taxon>Chrysomelidae</taxon>
        <taxon>Galerucinae</taxon>
        <taxon>Diabroticina</taxon>
        <taxon>Diabroticites</taxon>
        <taxon>Diabrotica</taxon>
    </lineage>
</organism>
<evidence type="ECO:0000256" key="1">
    <source>
        <dbReference type="SAM" id="MobiDB-lite"/>
    </source>
</evidence>
<feature type="region of interest" description="Disordered" evidence="1">
    <location>
        <begin position="155"/>
        <end position="188"/>
    </location>
</feature>
<reference evidence="2" key="1">
    <citation type="submission" date="2022-01" db="EMBL/GenBank/DDBJ databases">
        <authorList>
            <person name="King R."/>
        </authorList>
    </citation>
    <scope>NUCLEOTIDE SEQUENCE</scope>
</reference>
<dbReference type="Proteomes" id="UP001153709">
    <property type="component" value="Chromosome 4"/>
</dbReference>